<protein>
    <submittedName>
        <fullName evidence="2">Uncharacterized protein</fullName>
    </submittedName>
</protein>
<dbReference type="EMBL" id="VCGU01000010">
    <property type="protein sequence ID" value="TRY68832.1"/>
    <property type="molecule type" value="Genomic_DNA"/>
</dbReference>
<evidence type="ECO:0000256" key="1">
    <source>
        <dbReference type="SAM" id="MobiDB-lite"/>
    </source>
</evidence>
<sequence length="91" mass="10494">MPKLIAQHGRRVGAKKEASREECHKPREKTIRSQLKASLRGSFQRSTSQEWAAFVHLANQKSILNPFALKIDRRLPICKGHLLHIRNLVFN</sequence>
<accession>A0A553NTR7</accession>
<evidence type="ECO:0000313" key="3">
    <source>
        <dbReference type="Proteomes" id="UP000318571"/>
    </source>
</evidence>
<comment type="caution">
    <text evidence="2">The sequence shown here is derived from an EMBL/GenBank/DDBJ whole genome shotgun (WGS) entry which is preliminary data.</text>
</comment>
<organism evidence="2 3">
    <name type="scientific">Tigriopus californicus</name>
    <name type="common">Marine copepod</name>
    <dbReference type="NCBI Taxonomy" id="6832"/>
    <lineage>
        <taxon>Eukaryota</taxon>
        <taxon>Metazoa</taxon>
        <taxon>Ecdysozoa</taxon>
        <taxon>Arthropoda</taxon>
        <taxon>Crustacea</taxon>
        <taxon>Multicrustacea</taxon>
        <taxon>Hexanauplia</taxon>
        <taxon>Copepoda</taxon>
        <taxon>Harpacticoida</taxon>
        <taxon>Harpacticidae</taxon>
        <taxon>Tigriopus</taxon>
    </lineage>
</organism>
<proteinExistence type="predicted"/>
<evidence type="ECO:0000313" key="2">
    <source>
        <dbReference type="EMBL" id="TRY68832.1"/>
    </source>
</evidence>
<reference evidence="2 3" key="1">
    <citation type="journal article" date="2018" name="Nat. Ecol. Evol.">
        <title>Genomic signatures of mitonuclear coevolution across populations of Tigriopus californicus.</title>
        <authorList>
            <person name="Barreto F.S."/>
            <person name="Watson E.T."/>
            <person name="Lima T.G."/>
            <person name="Willett C.S."/>
            <person name="Edmands S."/>
            <person name="Li W."/>
            <person name="Burton R.S."/>
        </authorList>
    </citation>
    <scope>NUCLEOTIDE SEQUENCE [LARGE SCALE GENOMIC DNA]</scope>
    <source>
        <strain evidence="2 3">San Diego</strain>
    </source>
</reference>
<keyword evidence="3" id="KW-1185">Reference proteome</keyword>
<dbReference type="AlphaFoldDB" id="A0A553NTR7"/>
<name>A0A553NTR7_TIGCA</name>
<dbReference type="Proteomes" id="UP000318571">
    <property type="component" value="Chromosome 1"/>
</dbReference>
<feature type="region of interest" description="Disordered" evidence="1">
    <location>
        <begin position="1"/>
        <end position="31"/>
    </location>
</feature>
<gene>
    <name evidence="2" type="ORF">TCAL_15120</name>
</gene>
<feature type="compositionally biased region" description="Basic and acidic residues" evidence="1">
    <location>
        <begin position="14"/>
        <end position="31"/>
    </location>
</feature>